<dbReference type="InterPro" id="IPR008922">
    <property type="entry name" value="Di-copper_centre_dom_sf"/>
</dbReference>
<feature type="domain" description="Tyrosinase copper-binding" evidence="6">
    <location>
        <begin position="313"/>
        <end position="324"/>
    </location>
</feature>
<feature type="domain" description="Tyrosinase copper-binding" evidence="5">
    <location>
        <begin position="126"/>
        <end position="143"/>
    </location>
</feature>
<keyword evidence="3" id="KW-0186">Copper</keyword>
<evidence type="ECO:0000256" key="2">
    <source>
        <dbReference type="ARBA" id="ARBA00022723"/>
    </source>
</evidence>
<dbReference type="InterPro" id="IPR002227">
    <property type="entry name" value="Tyrosinase_Cu-bd"/>
</dbReference>
<dbReference type="PANTHER" id="PTHR11474">
    <property type="entry name" value="TYROSINASE FAMILY MEMBER"/>
    <property type="match status" value="1"/>
</dbReference>
<gene>
    <name evidence="7" type="ORF">NIES267_11050</name>
</gene>
<reference evidence="7 8" key="1">
    <citation type="submission" date="2017-06" db="EMBL/GenBank/DDBJ databases">
        <title>Genome sequencing of cyanobaciteial culture collection at National Institute for Environmental Studies (NIES).</title>
        <authorList>
            <person name="Hirose Y."/>
            <person name="Shimura Y."/>
            <person name="Fujisawa T."/>
            <person name="Nakamura Y."/>
            <person name="Kawachi M."/>
        </authorList>
    </citation>
    <scope>NUCLEOTIDE SEQUENCE [LARGE SCALE GENOMIC DNA]</scope>
    <source>
        <strain evidence="7 8">NIES-267</strain>
    </source>
</reference>
<protein>
    <submittedName>
        <fullName evidence="7">Tyrosinase</fullName>
    </submittedName>
</protein>
<dbReference type="PRINTS" id="PR00092">
    <property type="entry name" value="TYROSINASE"/>
</dbReference>
<dbReference type="GO" id="GO:0046872">
    <property type="term" value="F:metal ion binding"/>
    <property type="evidence" value="ECO:0007669"/>
    <property type="project" value="UniProtKB-KW"/>
</dbReference>
<feature type="transmembrane region" description="Helical" evidence="4">
    <location>
        <begin position="12"/>
        <end position="31"/>
    </location>
</feature>
<organism evidence="7 8">
    <name type="scientific">Calothrix parasitica NIES-267</name>
    <dbReference type="NCBI Taxonomy" id="1973488"/>
    <lineage>
        <taxon>Bacteria</taxon>
        <taxon>Bacillati</taxon>
        <taxon>Cyanobacteriota</taxon>
        <taxon>Cyanophyceae</taxon>
        <taxon>Nostocales</taxon>
        <taxon>Calotrichaceae</taxon>
        <taxon>Calothrix</taxon>
    </lineage>
</organism>
<dbReference type="InterPro" id="IPR050316">
    <property type="entry name" value="Tyrosinase/Hemocyanin"/>
</dbReference>
<evidence type="ECO:0000259" key="6">
    <source>
        <dbReference type="PROSITE" id="PS00498"/>
    </source>
</evidence>
<accession>A0A1Z4LKJ3</accession>
<dbReference type="EMBL" id="AP018227">
    <property type="protein sequence ID" value="BAY81628.1"/>
    <property type="molecule type" value="Genomic_DNA"/>
</dbReference>
<keyword evidence="2" id="KW-0479">Metal-binding</keyword>
<dbReference type="OrthoDB" id="2874181at2"/>
<evidence type="ECO:0000313" key="8">
    <source>
        <dbReference type="Proteomes" id="UP000218418"/>
    </source>
</evidence>
<dbReference type="PROSITE" id="PS00497">
    <property type="entry name" value="TYROSINASE_1"/>
    <property type="match status" value="1"/>
</dbReference>
<sequence length="400" mass="45118">MIRLIKKTPLIRFALIAIITAVLIFIIYRIFSNSGYYRPPLPTAEVPQLVYPQAASNNNLQIRKSVTQLKQAEKQAFVKAVKQLKNTFPPDSKISLYDQLVLQHVLTMGFRKKLGATGKAEGNPAHAQPAFLPWHRQFLHKFEQELQKIDPNITVPYWDWTDPKALDVILAEDFLGPNGKGTTIDIPGVGKFTGGAVSSGNFADWKLNENIHFDPIRMKSLGTKLVRFVGMPPCDSPIPKASIEELFKFHNYEIFNALIEGALTLNQGEYIPGWRLHACAHSTIGGSIIDKDNPMRQTSILGTMDSIPSSPYDPIFWLIHSNVDRLWAEWQDKGHTGENFYPSKKVPFGHKLHDPMWPWDGGLSEPGDYGLNNIKSLLIKTKEVVTPASVLDFRKLGYRY</sequence>
<dbReference type="Proteomes" id="UP000218418">
    <property type="component" value="Chromosome"/>
</dbReference>
<dbReference type="Gene3D" id="1.10.1280.10">
    <property type="entry name" value="Di-copper center containing domain from catechol oxidase"/>
    <property type="match status" value="1"/>
</dbReference>
<keyword evidence="4" id="KW-1133">Transmembrane helix</keyword>
<dbReference type="PROSITE" id="PS00498">
    <property type="entry name" value="TYROSINASE_2"/>
    <property type="match status" value="1"/>
</dbReference>
<keyword evidence="4" id="KW-0812">Transmembrane</keyword>
<keyword evidence="4" id="KW-0472">Membrane</keyword>
<dbReference type="GO" id="GO:0016491">
    <property type="term" value="F:oxidoreductase activity"/>
    <property type="evidence" value="ECO:0007669"/>
    <property type="project" value="InterPro"/>
</dbReference>
<evidence type="ECO:0000259" key="5">
    <source>
        <dbReference type="PROSITE" id="PS00497"/>
    </source>
</evidence>
<keyword evidence="8" id="KW-1185">Reference proteome</keyword>
<evidence type="ECO:0000313" key="7">
    <source>
        <dbReference type="EMBL" id="BAY81628.1"/>
    </source>
</evidence>
<evidence type="ECO:0000256" key="4">
    <source>
        <dbReference type="SAM" id="Phobius"/>
    </source>
</evidence>
<dbReference type="Pfam" id="PF00264">
    <property type="entry name" value="Tyrosinase"/>
    <property type="match status" value="1"/>
</dbReference>
<dbReference type="PANTHER" id="PTHR11474:SF126">
    <property type="entry name" value="TYROSINASE-LIKE PROTEIN TYR-1-RELATED"/>
    <property type="match status" value="1"/>
</dbReference>
<dbReference type="AlphaFoldDB" id="A0A1Z4LKJ3"/>
<name>A0A1Z4LKJ3_9CYAN</name>
<proteinExistence type="inferred from homology"/>
<dbReference type="SUPFAM" id="SSF48056">
    <property type="entry name" value="Di-copper centre-containing domain"/>
    <property type="match status" value="1"/>
</dbReference>
<evidence type="ECO:0000256" key="3">
    <source>
        <dbReference type="ARBA" id="ARBA00023008"/>
    </source>
</evidence>
<comment type="similarity">
    <text evidence="1">Belongs to the tyrosinase family.</text>
</comment>
<evidence type="ECO:0000256" key="1">
    <source>
        <dbReference type="ARBA" id="ARBA00009928"/>
    </source>
</evidence>